<protein>
    <submittedName>
        <fullName evidence="1">Uncharacterized protein</fullName>
    </submittedName>
</protein>
<feature type="non-terminal residue" evidence="1">
    <location>
        <position position="1"/>
    </location>
</feature>
<proteinExistence type="predicted"/>
<accession>A0ABS8V3E3</accession>
<gene>
    <name evidence="1" type="ORF">HAX54_027519</name>
</gene>
<reference evidence="1 2" key="1">
    <citation type="journal article" date="2021" name="BMC Genomics">
        <title>Datura genome reveals duplications of psychoactive alkaloid biosynthetic genes and high mutation rate following tissue culture.</title>
        <authorList>
            <person name="Rajewski A."/>
            <person name="Carter-House D."/>
            <person name="Stajich J."/>
            <person name="Litt A."/>
        </authorList>
    </citation>
    <scope>NUCLEOTIDE SEQUENCE [LARGE SCALE GENOMIC DNA]</scope>
    <source>
        <strain evidence="1">AR-01</strain>
    </source>
</reference>
<evidence type="ECO:0000313" key="1">
    <source>
        <dbReference type="EMBL" id="MCD9641354.1"/>
    </source>
</evidence>
<evidence type="ECO:0000313" key="2">
    <source>
        <dbReference type="Proteomes" id="UP000823775"/>
    </source>
</evidence>
<dbReference type="EMBL" id="JACEIK010003340">
    <property type="protein sequence ID" value="MCD9641354.1"/>
    <property type="molecule type" value="Genomic_DNA"/>
</dbReference>
<keyword evidence="2" id="KW-1185">Reference proteome</keyword>
<feature type="non-terminal residue" evidence="1">
    <location>
        <position position="64"/>
    </location>
</feature>
<organism evidence="1 2">
    <name type="scientific">Datura stramonium</name>
    <name type="common">Jimsonweed</name>
    <name type="synonym">Common thornapple</name>
    <dbReference type="NCBI Taxonomy" id="4076"/>
    <lineage>
        <taxon>Eukaryota</taxon>
        <taxon>Viridiplantae</taxon>
        <taxon>Streptophyta</taxon>
        <taxon>Embryophyta</taxon>
        <taxon>Tracheophyta</taxon>
        <taxon>Spermatophyta</taxon>
        <taxon>Magnoliopsida</taxon>
        <taxon>eudicotyledons</taxon>
        <taxon>Gunneridae</taxon>
        <taxon>Pentapetalae</taxon>
        <taxon>asterids</taxon>
        <taxon>lamiids</taxon>
        <taxon>Solanales</taxon>
        <taxon>Solanaceae</taxon>
        <taxon>Solanoideae</taxon>
        <taxon>Datureae</taxon>
        <taxon>Datura</taxon>
    </lineage>
</organism>
<sequence length="64" mass="7169">WIVVATVFTSYSPIIRRLALAIHRCFAAASTAIAGTAARWMRESNVVKWDFGSYTAPENPRIEK</sequence>
<name>A0ABS8V3E3_DATST</name>
<dbReference type="Proteomes" id="UP000823775">
    <property type="component" value="Unassembled WGS sequence"/>
</dbReference>
<comment type="caution">
    <text evidence="1">The sequence shown here is derived from an EMBL/GenBank/DDBJ whole genome shotgun (WGS) entry which is preliminary data.</text>
</comment>